<evidence type="ECO:0000256" key="1">
    <source>
        <dbReference type="ARBA" id="ARBA00022723"/>
    </source>
</evidence>
<dbReference type="Proteomes" id="UP000722989">
    <property type="component" value="Unassembled WGS sequence"/>
</dbReference>
<dbReference type="EMBL" id="JAATVY010000019">
    <property type="protein sequence ID" value="NJC72485.1"/>
    <property type="molecule type" value="Genomic_DNA"/>
</dbReference>
<protein>
    <submittedName>
        <fullName evidence="4">Cupin domain-containing protein</fullName>
    </submittedName>
</protein>
<dbReference type="PANTHER" id="PTHR35848:SF9">
    <property type="entry name" value="SLL1358 PROTEIN"/>
    <property type="match status" value="1"/>
</dbReference>
<sequence length="158" mass="16433">MTGTGGADGGAPPTGPDARISEARTAEARTSEARTSEARTSEARTAVVSADTVPQREWGDGCAAWPLADTPALLVVEERMPPGTAEVPHRHVRATQTFYVLAGTLTMQIAGVAYTVSARQCITVPAGVAHQARNDTDGPVEFLVIASPPTTGDRVDLP</sequence>
<evidence type="ECO:0000256" key="2">
    <source>
        <dbReference type="SAM" id="MobiDB-lite"/>
    </source>
</evidence>
<dbReference type="Pfam" id="PF07883">
    <property type="entry name" value="Cupin_2"/>
    <property type="match status" value="1"/>
</dbReference>
<dbReference type="PANTHER" id="PTHR35848">
    <property type="entry name" value="OXALATE-BINDING PROTEIN"/>
    <property type="match status" value="1"/>
</dbReference>
<evidence type="ECO:0000313" key="5">
    <source>
        <dbReference type="Proteomes" id="UP000722989"/>
    </source>
</evidence>
<proteinExistence type="predicted"/>
<dbReference type="InterPro" id="IPR011051">
    <property type="entry name" value="RmlC_Cupin_sf"/>
</dbReference>
<reference evidence="4 5" key="1">
    <citation type="submission" date="2020-03" db="EMBL/GenBank/DDBJ databases">
        <title>WGS of the type strain of Planosporangium spp.</title>
        <authorList>
            <person name="Thawai C."/>
        </authorList>
    </citation>
    <scope>NUCLEOTIDE SEQUENCE [LARGE SCALE GENOMIC DNA]</scope>
    <source>
        <strain evidence="4 5">TBRC 5610</strain>
    </source>
</reference>
<organism evidence="4 5">
    <name type="scientific">Planosporangium thailandense</name>
    <dbReference type="NCBI Taxonomy" id="765197"/>
    <lineage>
        <taxon>Bacteria</taxon>
        <taxon>Bacillati</taxon>
        <taxon>Actinomycetota</taxon>
        <taxon>Actinomycetes</taxon>
        <taxon>Micromonosporales</taxon>
        <taxon>Micromonosporaceae</taxon>
        <taxon>Planosporangium</taxon>
    </lineage>
</organism>
<dbReference type="InterPro" id="IPR014710">
    <property type="entry name" value="RmlC-like_jellyroll"/>
</dbReference>
<name>A0ABX0Y508_9ACTN</name>
<gene>
    <name evidence="4" type="ORF">HC031_22590</name>
</gene>
<keyword evidence="5" id="KW-1185">Reference proteome</keyword>
<evidence type="ECO:0000259" key="3">
    <source>
        <dbReference type="Pfam" id="PF07883"/>
    </source>
</evidence>
<dbReference type="InterPro" id="IPR013096">
    <property type="entry name" value="Cupin_2"/>
</dbReference>
<feature type="compositionally biased region" description="Basic and acidic residues" evidence="2">
    <location>
        <begin position="19"/>
        <end position="42"/>
    </location>
</feature>
<dbReference type="InterPro" id="IPR051610">
    <property type="entry name" value="GPI/OXD"/>
</dbReference>
<dbReference type="Gene3D" id="2.60.120.10">
    <property type="entry name" value="Jelly Rolls"/>
    <property type="match status" value="1"/>
</dbReference>
<accession>A0ABX0Y508</accession>
<comment type="caution">
    <text evidence="4">The sequence shown here is derived from an EMBL/GenBank/DDBJ whole genome shotgun (WGS) entry which is preliminary data.</text>
</comment>
<feature type="domain" description="Cupin type-2" evidence="3">
    <location>
        <begin position="78"/>
        <end position="145"/>
    </location>
</feature>
<dbReference type="SUPFAM" id="SSF51182">
    <property type="entry name" value="RmlC-like cupins"/>
    <property type="match status" value="1"/>
</dbReference>
<feature type="region of interest" description="Disordered" evidence="2">
    <location>
        <begin position="1"/>
        <end position="44"/>
    </location>
</feature>
<keyword evidence="1" id="KW-0479">Metal-binding</keyword>
<evidence type="ECO:0000313" key="4">
    <source>
        <dbReference type="EMBL" id="NJC72485.1"/>
    </source>
</evidence>